<feature type="domain" description="Zinc-ribbon" evidence="1">
    <location>
        <begin position="182"/>
        <end position="203"/>
    </location>
</feature>
<evidence type="ECO:0000259" key="1">
    <source>
        <dbReference type="Pfam" id="PF13240"/>
    </source>
</evidence>
<dbReference type="Proteomes" id="UP000186851">
    <property type="component" value="Chromosome"/>
</dbReference>
<evidence type="ECO:0000313" key="3">
    <source>
        <dbReference type="Proteomes" id="UP000186851"/>
    </source>
</evidence>
<organism evidence="2 3">
    <name type="scientific">Odinarchaeota yellowstonii (strain LCB_4)</name>
    <dbReference type="NCBI Taxonomy" id="1841599"/>
    <lineage>
        <taxon>Archaea</taxon>
        <taxon>Promethearchaeati</taxon>
        <taxon>Candidatus Odinarchaeota</taxon>
        <taxon>Candidatus Odinarchaeia</taxon>
        <taxon>Candidatus Odinarchaeales</taxon>
        <taxon>Candidatus Odinarchaeaceae</taxon>
        <taxon>Candidatus Odinarchaeum</taxon>
    </lineage>
</organism>
<sequence>MEIKGYISIKGNLYPASEVFKAIARNPHIRISITSNGVLIIGDYKINRIDEPLPNIVKNILCFKALTYCCPLDKPCSNRDLALELLGINKTAYKELKEEFEGKMLKYSNQSSFRTEQELSRETLYGNQLKPEILEDWDFSPLSKPENPYEKIEETSKADNEVLNFFTVLNGEAQGDERKELYCNRCGRSVEESARFCPNCGSSIKRDLK</sequence>
<dbReference type="KEGG" id="oyw:OdinLCB4_005610"/>
<dbReference type="Pfam" id="PF13240">
    <property type="entry name" value="Zn_Ribbon_1"/>
    <property type="match status" value="1"/>
</dbReference>
<protein>
    <submittedName>
        <fullName evidence="2">Zinc-ribbon domain-containing protein</fullName>
    </submittedName>
</protein>
<reference evidence="2" key="1">
    <citation type="journal article" date="2017" name="Nature">
        <title>Asgard archaea illuminate the origin of eukaryotic cellular complexity.</title>
        <authorList>
            <person name="Zaremba-Niedzwiedzka K."/>
            <person name="Caceres E.F."/>
            <person name="Saw J.H."/>
            <person name="Backstrom D."/>
            <person name="Juzokaite L."/>
            <person name="Vancaester E."/>
            <person name="Seitz K.W."/>
            <person name="Anantharaman K."/>
            <person name="Starnawski P."/>
            <person name="Kjeldsen K.U."/>
            <person name="Scott M.B."/>
            <person name="Nunoura T."/>
            <person name="Banfield J.F."/>
            <person name="Schramm A."/>
            <person name="Baker B.J."/>
            <person name="Spang A."/>
            <person name="Ettema T.J.G."/>
        </authorList>
    </citation>
    <scope>NUCLEOTIDE SEQUENCE</scope>
    <source>
        <strain evidence="2">LCB_4</strain>
    </source>
</reference>
<proteinExistence type="predicted"/>
<reference evidence="2" key="2">
    <citation type="journal article" date="2022" name="Nat. Microbiol.">
        <title>A closed Candidatus Odinarchaeum chromosome exposes Asgard archaeal viruses.</title>
        <authorList>
            <person name="Tamarit D."/>
            <person name="Caceres E.F."/>
            <person name="Krupovic M."/>
            <person name="Nijland R."/>
            <person name="Eme L."/>
            <person name="Robinson N.P."/>
            <person name="Ettema T.J.G."/>
        </authorList>
    </citation>
    <scope>NUCLEOTIDE SEQUENCE</scope>
    <source>
        <strain evidence="2">LCB_4</strain>
    </source>
</reference>
<dbReference type="AlphaFoldDB" id="A0AAF0D1I7"/>
<dbReference type="InterPro" id="IPR026870">
    <property type="entry name" value="Zinc_ribbon_dom"/>
</dbReference>
<name>A0AAF0D1I7_ODILC</name>
<gene>
    <name evidence="2" type="ORF">OdinLCB4_005610</name>
</gene>
<dbReference type="EMBL" id="CP091871">
    <property type="protein sequence ID" value="WEU39946.1"/>
    <property type="molecule type" value="Genomic_DNA"/>
</dbReference>
<accession>A0AAF0D1I7</accession>
<evidence type="ECO:0000313" key="2">
    <source>
        <dbReference type="EMBL" id="WEU39946.1"/>
    </source>
</evidence>